<keyword evidence="6" id="KW-0408">Iron</keyword>
<feature type="region of interest" description="Disordered" evidence="7">
    <location>
        <begin position="1"/>
        <end position="37"/>
    </location>
</feature>
<dbReference type="EMBL" id="ML976029">
    <property type="protein sequence ID" value="KAF1942991.1"/>
    <property type="molecule type" value="Genomic_DNA"/>
</dbReference>
<comment type="similarity">
    <text evidence="2">Belongs to the TfdA dioxygenase family.</text>
</comment>
<dbReference type="InterPro" id="IPR051323">
    <property type="entry name" value="AtsK-like"/>
</dbReference>
<protein>
    <submittedName>
        <fullName evidence="9">Alpha-ketoglutarate-dependent taurine dioxygenase</fullName>
    </submittedName>
</protein>
<dbReference type="AlphaFoldDB" id="A0A6A5SQW0"/>
<evidence type="ECO:0000256" key="6">
    <source>
        <dbReference type="ARBA" id="ARBA00023004"/>
    </source>
</evidence>
<evidence type="ECO:0000259" key="8">
    <source>
        <dbReference type="Pfam" id="PF02668"/>
    </source>
</evidence>
<evidence type="ECO:0000256" key="7">
    <source>
        <dbReference type="SAM" id="MobiDB-lite"/>
    </source>
</evidence>
<dbReference type="InterPro" id="IPR042098">
    <property type="entry name" value="TauD-like_sf"/>
</dbReference>
<dbReference type="OrthoDB" id="10257314at2759"/>
<dbReference type="PANTHER" id="PTHR30468:SF31">
    <property type="entry name" value="ALPHA-KETOGLUTARATE-DEPENDENT SULFONATE DIOXYGENASE-RELATED"/>
    <property type="match status" value="1"/>
</dbReference>
<keyword evidence="3" id="KW-0479">Metal-binding</keyword>
<evidence type="ECO:0000313" key="10">
    <source>
        <dbReference type="Proteomes" id="UP000800038"/>
    </source>
</evidence>
<dbReference type="Proteomes" id="UP000800038">
    <property type="component" value="Unassembled WGS sequence"/>
</dbReference>
<evidence type="ECO:0000313" key="9">
    <source>
        <dbReference type="EMBL" id="KAF1942991.1"/>
    </source>
</evidence>
<reference evidence="9" key="1">
    <citation type="journal article" date="2020" name="Stud. Mycol.">
        <title>101 Dothideomycetes genomes: a test case for predicting lifestyles and emergence of pathogens.</title>
        <authorList>
            <person name="Haridas S."/>
            <person name="Albert R."/>
            <person name="Binder M."/>
            <person name="Bloem J."/>
            <person name="Labutti K."/>
            <person name="Salamov A."/>
            <person name="Andreopoulos B."/>
            <person name="Baker S."/>
            <person name="Barry K."/>
            <person name="Bills G."/>
            <person name="Bluhm B."/>
            <person name="Cannon C."/>
            <person name="Castanera R."/>
            <person name="Culley D."/>
            <person name="Daum C."/>
            <person name="Ezra D."/>
            <person name="Gonzalez J."/>
            <person name="Henrissat B."/>
            <person name="Kuo A."/>
            <person name="Liang C."/>
            <person name="Lipzen A."/>
            <person name="Lutzoni F."/>
            <person name="Magnuson J."/>
            <person name="Mondo S."/>
            <person name="Nolan M."/>
            <person name="Ohm R."/>
            <person name="Pangilinan J."/>
            <person name="Park H.-J."/>
            <person name="Ramirez L."/>
            <person name="Alfaro M."/>
            <person name="Sun H."/>
            <person name="Tritt A."/>
            <person name="Yoshinaga Y."/>
            <person name="Zwiers L.-H."/>
            <person name="Turgeon B."/>
            <person name="Goodwin S."/>
            <person name="Spatafora J."/>
            <person name="Crous P."/>
            <person name="Grigoriev I."/>
        </authorList>
    </citation>
    <scope>NUCLEOTIDE SEQUENCE</scope>
    <source>
        <strain evidence="9">CBS 161.51</strain>
    </source>
</reference>
<dbReference type="GO" id="GO:0005737">
    <property type="term" value="C:cytoplasm"/>
    <property type="evidence" value="ECO:0007669"/>
    <property type="project" value="TreeGrafter"/>
</dbReference>
<evidence type="ECO:0000256" key="5">
    <source>
        <dbReference type="ARBA" id="ARBA00023002"/>
    </source>
</evidence>
<dbReference type="InterPro" id="IPR003819">
    <property type="entry name" value="TauD/TfdA-like"/>
</dbReference>
<dbReference type="SUPFAM" id="SSF51197">
    <property type="entry name" value="Clavaminate synthase-like"/>
    <property type="match status" value="1"/>
</dbReference>
<keyword evidence="4 9" id="KW-0223">Dioxygenase</keyword>
<accession>A0A6A5SQW0</accession>
<dbReference type="FunFam" id="3.60.130.10:FF:000003">
    <property type="entry name" value="Alpha-ketoglutarate-dependent taurine dioxygenase"/>
    <property type="match status" value="1"/>
</dbReference>
<dbReference type="PANTHER" id="PTHR30468">
    <property type="entry name" value="ALPHA-KETOGLUTARATE-DEPENDENT SULFONATE DIOXYGENASE"/>
    <property type="match status" value="1"/>
</dbReference>
<keyword evidence="10" id="KW-1185">Reference proteome</keyword>
<dbReference type="Pfam" id="PF02668">
    <property type="entry name" value="TauD"/>
    <property type="match status" value="1"/>
</dbReference>
<feature type="domain" description="TauD/TfdA-like" evidence="8">
    <location>
        <begin position="93"/>
        <end position="358"/>
    </location>
</feature>
<keyword evidence="5" id="KW-0560">Oxidoreductase</keyword>
<organism evidence="9 10">
    <name type="scientific">Clathrospora elynae</name>
    <dbReference type="NCBI Taxonomy" id="706981"/>
    <lineage>
        <taxon>Eukaryota</taxon>
        <taxon>Fungi</taxon>
        <taxon>Dikarya</taxon>
        <taxon>Ascomycota</taxon>
        <taxon>Pezizomycotina</taxon>
        <taxon>Dothideomycetes</taxon>
        <taxon>Pleosporomycetidae</taxon>
        <taxon>Pleosporales</taxon>
        <taxon>Diademaceae</taxon>
        <taxon>Clathrospora</taxon>
    </lineage>
</organism>
<feature type="compositionally biased region" description="Polar residues" evidence="7">
    <location>
        <begin position="11"/>
        <end position="32"/>
    </location>
</feature>
<dbReference type="GO" id="GO:0016706">
    <property type="term" value="F:2-oxoglutarate-dependent dioxygenase activity"/>
    <property type="evidence" value="ECO:0007669"/>
    <property type="project" value="TreeGrafter"/>
</dbReference>
<evidence type="ECO:0000256" key="4">
    <source>
        <dbReference type="ARBA" id="ARBA00022964"/>
    </source>
</evidence>
<sequence>MAPGLVEPQYQPISTSNSTPTLKQASKPSNAHNYIPGRTTVQKYDDTYEYEDLRPHYPDITWPAYTEIPYIDKGQLGDPNFKNLLADASGVFDYNPKIGTEVHGVDLANLTDAQKNDLARLIATRGVVFFRDQKNFGIDEQRELGKYFGELHKHATTSVPTREGLEDVHVIFNGEESPDMRALFTPTFLWHSDVTYEKQPPSYTSLKVLTGPPRGGGGDTLWSSQYAAYDMLSPYMQKYLESLTALHSAELQAQGSRELGRTVRRKPVTTEHPVIRTNPVTGWKSVFFNPGFVTKIVGVPKTESNHIISLLTEIVATSPEVHARFQWRAGDVAFWDNRCTDHSATYGFAPHRRHAVRVAVRAERPYLDRESKSQEEELSERYAVPKALKDGSGVLNYND</sequence>
<dbReference type="GO" id="GO:0046872">
    <property type="term" value="F:metal ion binding"/>
    <property type="evidence" value="ECO:0007669"/>
    <property type="project" value="UniProtKB-KW"/>
</dbReference>
<comment type="cofactor">
    <cofactor evidence="1">
        <name>Fe(2+)</name>
        <dbReference type="ChEBI" id="CHEBI:29033"/>
    </cofactor>
</comment>
<evidence type="ECO:0000256" key="1">
    <source>
        <dbReference type="ARBA" id="ARBA00001954"/>
    </source>
</evidence>
<dbReference type="Gene3D" id="3.60.130.10">
    <property type="entry name" value="Clavaminate synthase-like"/>
    <property type="match status" value="1"/>
</dbReference>
<proteinExistence type="inferred from homology"/>
<name>A0A6A5SQW0_9PLEO</name>
<evidence type="ECO:0000256" key="2">
    <source>
        <dbReference type="ARBA" id="ARBA00005896"/>
    </source>
</evidence>
<gene>
    <name evidence="9" type="ORF">EJ02DRAFT_344124</name>
</gene>
<evidence type="ECO:0000256" key="3">
    <source>
        <dbReference type="ARBA" id="ARBA00022723"/>
    </source>
</evidence>